<accession>A0ABW3JZ50</accession>
<organism evidence="1 2">
    <name type="scientific">Ohtaekwangia kribbensis</name>
    <dbReference type="NCBI Taxonomy" id="688913"/>
    <lineage>
        <taxon>Bacteria</taxon>
        <taxon>Pseudomonadati</taxon>
        <taxon>Bacteroidota</taxon>
        <taxon>Cytophagia</taxon>
        <taxon>Cytophagales</taxon>
        <taxon>Fulvivirgaceae</taxon>
        <taxon>Ohtaekwangia</taxon>
    </lineage>
</organism>
<dbReference type="Proteomes" id="UP001597112">
    <property type="component" value="Unassembled WGS sequence"/>
</dbReference>
<sequence>MAQVKGKFITLTGMLAFNSKGSIEKIDDYLVKETGLTHWELDPEEFYDTTTWQEVLTIYSQDFPDPKQAILDLGKRIYPTLKRTVGLPSHLKTPKDFILFEAEGFKLNHSSDVEPRKVLEATETSVTMYVPALGYDEALYIGVWLGILEIISIQTGKVENVGKSTYKISW</sequence>
<comment type="caution">
    <text evidence="1">The sequence shown here is derived from an EMBL/GenBank/DDBJ whole genome shotgun (WGS) entry which is preliminary data.</text>
</comment>
<evidence type="ECO:0000313" key="1">
    <source>
        <dbReference type="EMBL" id="MFD0998082.1"/>
    </source>
</evidence>
<protein>
    <submittedName>
        <fullName evidence="1">Uncharacterized protein</fullName>
    </submittedName>
</protein>
<reference evidence="2" key="1">
    <citation type="journal article" date="2019" name="Int. J. Syst. Evol. Microbiol.">
        <title>The Global Catalogue of Microorganisms (GCM) 10K type strain sequencing project: providing services to taxonomists for standard genome sequencing and annotation.</title>
        <authorList>
            <consortium name="The Broad Institute Genomics Platform"/>
            <consortium name="The Broad Institute Genome Sequencing Center for Infectious Disease"/>
            <person name="Wu L."/>
            <person name="Ma J."/>
        </authorList>
    </citation>
    <scope>NUCLEOTIDE SEQUENCE [LARGE SCALE GENOMIC DNA]</scope>
    <source>
        <strain evidence="2">CCUG 58938</strain>
    </source>
</reference>
<proteinExistence type="predicted"/>
<dbReference type="RefSeq" id="WP_377574169.1">
    <property type="nucleotide sequence ID" value="NZ_JBHTKA010000001.1"/>
</dbReference>
<name>A0ABW3JZ50_9BACT</name>
<keyword evidence="2" id="KW-1185">Reference proteome</keyword>
<dbReference type="EMBL" id="JBHTKA010000001">
    <property type="protein sequence ID" value="MFD0998082.1"/>
    <property type="molecule type" value="Genomic_DNA"/>
</dbReference>
<gene>
    <name evidence="1" type="ORF">ACFQ21_02150</name>
</gene>
<evidence type="ECO:0000313" key="2">
    <source>
        <dbReference type="Proteomes" id="UP001597112"/>
    </source>
</evidence>